<reference evidence="2 3" key="1">
    <citation type="journal article" date="2018" name="Nat. Ecol. Evol.">
        <title>Shark genomes provide insights into elasmobranch evolution and the origin of vertebrates.</title>
        <authorList>
            <person name="Hara Y"/>
            <person name="Yamaguchi K"/>
            <person name="Onimaru K"/>
            <person name="Kadota M"/>
            <person name="Koyanagi M"/>
            <person name="Keeley SD"/>
            <person name="Tatsumi K"/>
            <person name="Tanaka K"/>
            <person name="Motone F"/>
            <person name="Kageyama Y"/>
            <person name="Nozu R"/>
            <person name="Adachi N"/>
            <person name="Nishimura O"/>
            <person name="Nakagawa R"/>
            <person name="Tanegashima C"/>
            <person name="Kiyatake I"/>
            <person name="Matsumoto R"/>
            <person name="Murakumo K"/>
            <person name="Nishida K"/>
            <person name="Terakita A"/>
            <person name="Kuratani S"/>
            <person name="Sato K"/>
            <person name="Hyodo S Kuraku.S."/>
        </authorList>
    </citation>
    <scope>NUCLEOTIDE SEQUENCE [LARGE SCALE GENOMIC DNA]</scope>
</reference>
<proteinExistence type="predicted"/>
<evidence type="ECO:0000313" key="3">
    <source>
        <dbReference type="Proteomes" id="UP000288216"/>
    </source>
</evidence>
<feature type="compositionally biased region" description="Acidic residues" evidence="1">
    <location>
        <begin position="27"/>
        <end position="37"/>
    </location>
</feature>
<evidence type="ECO:0000256" key="1">
    <source>
        <dbReference type="SAM" id="MobiDB-lite"/>
    </source>
</evidence>
<protein>
    <submittedName>
        <fullName evidence="2">Uncharacterized protein</fullName>
    </submittedName>
</protein>
<sequence length="84" mass="9309">MLHSMAGLRGLQPERAEDGPIVMKSGEEDDEEDEEQKEETTPVQTHDVEEKEEGNNGASPCSHGRFITRAGVIARSLLNQKKFS</sequence>
<dbReference type="AlphaFoldDB" id="A0A401Q585"/>
<dbReference type="EMBL" id="BFAA01009696">
    <property type="protein sequence ID" value="GCB80534.1"/>
    <property type="molecule type" value="Genomic_DNA"/>
</dbReference>
<organism evidence="2 3">
    <name type="scientific">Scyliorhinus torazame</name>
    <name type="common">Cloudy catshark</name>
    <name type="synonym">Catulus torazame</name>
    <dbReference type="NCBI Taxonomy" id="75743"/>
    <lineage>
        <taxon>Eukaryota</taxon>
        <taxon>Metazoa</taxon>
        <taxon>Chordata</taxon>
        <taxon>Craniata</taxon>
        <taxon>Vertebrata</taxon>
        <taxon>Chondrichthyes</taxon>
        <taxon>Elasmobranchii</taxon>
        <taxon>Galeomorphii</taxon>
        <taxon>Galeoidea</taxon>
        <taxon>Carcharhiniformes</taxon>
        <taxon>Scyliorhinidae</taxon>
        <taxon>Scyliorhinus</taxon>
    </lineage>
</organism>
<comment type="caution">
    <text evidence="2">The sequence shown here is derived from an EMBL/GenBank/DDBJ whole genome shotgun (WGS) entry which is preliminary data.</text>
</comment>
<gene>
    <name evidence="2" type="ORF">scyTo_0016239</name>
</gene>
<accession>A0A401Q585</accession>
<evidence type="ECO:0000313" key="2">
    <source>
        <dbReference type="EMBL" id="GCB80534.1"/>
    </source>
</evidence>
<dbReference type="Proteomes" id="UP000288216">
    <property type="component" value="Unassembled WGS sequence"/>
</dbReference>
<feature type="region of interest" description="Disordered" evidence="1">
    <location>
        <begin position="1"/>
        <end position="65"/>
    </location>
</feature>
<name>A0A401Q585_SCYTO</name>
<keyword evidence="3" id="KW-1185">Reference proteome</keyword>